<proteinExistence type="predicted"/>
<name>A0ABW2LDB4_9BACT</name>
<evidence type="ECO:0000313" key="4">
    <source>
        <dbReference type="Proteomes" id="UP001596472"/>
    </source>
</evidence>
<evidence type="ECO:0000256" key="1">
    <source>
        <dbReference type="SAM" id="MobiDB-lite"/>
    </source>
</evidence>
<keyword evidence="4" id="KW-1185">Reference proteome</keyword>
<sequence>MKTIFLTTLVAAVCASSAALAQRFQQEALLIFEDEKFEKVWIADANKAKFLYYTTINGVDQSTMLVSKPRSIWLMEPAEYTEAMELYQARKYEEARSKFAAVRESYIKLRTLPDNHSALAAFYEMECLRKLGKLDELAKVQELFVPDDRNSLTRENQLAQLDLYTLWDAARTKDWARLELLCIEKLDTKMPGYQRAQVGYCLGLALEGQQKVIPAINAYNIAMTADTGTSEILTQKAAENALRLYGTDPAVQQAIRLYGTPDEEPNSLGSQRLGEAASLAALFEMTLGGGKPLSAEAKALLKYLPDAPAKPKAAPAEDAKKEDAKKPAPKKDGKKK</sequence>
<accession>A0ABW2LDB4</accession>
<organism evidence="3 4">
    <name type="scientific">Haloferula chungangensis</name>
    <dbReference type="NCBI Taxonomy" id="1048331"/>
    <lineage>
        <taxon>Bacteria</taxon>
        <taxon>Pseudomonadati</taxon>
        <taxon>Verrucomicrobiota</taxon>
        <taxon>Verrucomicrobiia</taxon>
        <taxon>Verrucomicrobiales</taxon>
        <taxon>Verrucomicrobiaceae</taxon>
        <taxon>Haloferula</taxon>
    </lineage>
</organism>
<feature type="chain" id="PRO_5046753922" description="Tetratricopeptide repeat protein" evidence="2">
    <location>
        <begin position="22"/>
        <end position="336"/>
    </location>
</feature>
<comment type="caution">
    <text evidence="3">The sequence shown here is derived from an EMBL/GenBank/DDBJ whole genome shotgun (WGS) entry which is preliminary data.</text>
</comment>
<evidence type="ECO:0008006" key="5">
    <source>
        <dbReference type="Google" id="ProtNLM"/>
    </source>
</evidence>
<protein>
    <recommendedName>
        <fullName evidence="5">Tetratricopeptide repeat protein</fullName>
    </recommendedName>
</protein>
<feature type="compositionally biased region" description="Basic and acidic residues" evidence="1">
    <location>
        <begin position="315"/>
        <end position="336"/>
    </location>
</feature>
<gene>
    <name evidence="3" type="ORF">ACFQY0_18145</name>
</gene>
<dbReference type="RefSeq" id="WP_379715311.1">
    <property type="nucleotide sequence ID" value="NZ_JBHTBS010000012.1"/>
</dbReference>
<reference evidence="4" key="1">
    <citation type="journal article" date="2019" name="Int. J. Syst. Evol. Microbiol.">
        <title>The Global Catalogue of Microorganisms (GCM) 10K type strain sequencing project: providing services to taxonomists for standard genome sequencing and annotation.</title>
        <authorList>
            <consortium name="The Broad Institute Genomics Platform"/>
            <consortium name="The Broad Institute Genome Sequencing Center for Infectious Disease"/>
            <person name="Wu L."/>
            <person name="Ma J."/>
        </authorList>
    </citation>
    <scope>NUCLEOTIDE SEQUENCE [LARGE SCALE GENOMIC DNA]</scope>
    <source>
        <strain evidence="4">CGMCC 4.1467</strain>
    </source>
</reference>
<evidence type="ECO:0000256" key="2">
    <source>
        <dbReference type="SAM" id="SignalP"/>
    </source>
</evidence>
<keyword evidence="2" id="KW-0732">Signal</keyword>
<dbReference type="EMBL" id="JBHTBS010000012">
    <property type="protein sequence ID" value="MFC7339120.1"/>
    <property type="molecule type" value="Genomic_DNA"/>
</dbReference>
<dbReference type="Proteomes" id="UP001596472">
    <property type="component" value="Unassembled WGS sequence"/>
</dbReference>
<feature type="signal peptide" evidence="2">
    <location>
        <begin position="1"/>
        <end position="21"/>
    </location>
</feature>
<feature type="region of interest" description="Disordered" evidence="1">
    <location>
        <begin position="307"/>
        <end position="336"/>
    </location>
</feature>
<evidence type="ECO:0000313" key="3">
    <source>
        <dbReference type="EMBL" id="MFC7339120.1"/>
    </source>
</evidence>